<proteinExistence type="predicted"/>
<dbReference type="Gene3D" id="3.20.20.140">
    <property type="entry name" value="Metal-dependent hydrolases"/>
    <property type="match status" value="1"/>
</dbReference>
<protein>
    <submittedName>
        <fullName evidence="2">Amidohydrolase family protein</fullName>
    </submittedName>
</protein>
<name>A0A971M174_9BACT</name>
<evidence type="ECO:0000259" key="1">
    <source>
        <dbReference type="Pfam" id="PF04909"/>
    </source>
</evidence>
<dbReference type="Pfam" id="PF04909">
    <property type="entry name" value="Amidohydro_2"/>
    <property type="match status" value="1"/>
</dbReference>
<dbReference type="SUPFAM" id="SSF51556">
    <property type="entry name" value="Metallo-dependent hydrolases"/>
    <property type="match status" value="1"/>
</dbReference>
<dbReference type="AlphaFoldDB" id="A0A971M174"/>
<gene>
    <name evidence="2" type="ORF">GXY80_00850</name>
</gene>
<feature type="domain" description="Amidohydrolase-related" evidence="1">
    <location>
        <begin position="143"/>
        <end position="240"/>
    </location>
</feature>
<dbReference type="InterPro" id="IPR032466">
    <property type="entry name" value="Metal_Hydrolase"/>
</dbReference>
<evidence type="ECO:0000313" key="2">
    <source>
        <dbReference type="EMBL" id="NLW34018.1"/>
    </source>
</evidence>
<dbReference type="InterPro" id="IPR006680">
    <property type="entry name" value="Amidohydro-rel"/>
</dbReference>
<sequence>MDFECIIDSHSHWGPSETLGVNVTTEELERQAKASGISRVVVIPFPSTAISNNRINVQLLEEAKKVPRFIPYHYIREDYDREGFDPIPEPYYGGKWHWMRGWQDTASNYEVLKDGALPNLIDQLRKINKPIIFEEDLDFTVKFVEMAPGLTLIIPHLGLLGGNPYDFLKAFRDNRSVYFDTALGTRDQILRFVEAIGPERVLFGSDVPFGSMRSELDKVLALPISHADKEMLLSKNIIRLTSLDLSQS</sequence>
<dbReference type="GO" id="GO:0016787">
    <property type="term" value="F:hydrolase activity"/>
    <property type="evidence" value="ECO:0007669"/>
    <property type="project" value="InterPro"/>
</dbReference>
<organism evidence="2 3">
    <name type="scientific">Syntrophorhabdus aromaticivorans</name>
    <dbReference type="NCBI Taxonomy" id="328301"/>
    <lineage>
        <taxon>Bacteria</taxon>
        <taxon>Pseudomonadati</taxon>
        <taxon>Thermodesulfobacteriota</taxon>
        <taxon>Syntrophorhabdia</taxon>
        <taxon>Syntrophorhabdales</taxon>
        <taxon>Syntrophorhabdaceae</taxon>
        <taxon>Syntrophorhabdus</taxon>
    </lineage>
</organism>
<evidence type="ECO:0000313" key="3">
    <source>
        <dbReference type="Proteomes" id="UP000777265"/>
    </source>
</evidence>
<reference evidence="2" key="1">
    <citation type="journal article" date="2020" name="Biotechnol. Biofuels">
        <title>New insights from the biogas microbiome by comprehensive genome-resolved metagenomics of nearly 1600 species originating from multiple anaerobic digesters.</title>
        <authorList>
            <person name="Campanaro S."/>
            <person name="Treu L."/>
            <person name="Rodriguez-R L.M."/>
            <person name="Kovalovszki A."/>
            <person name="Ziels R.M."/>
            <person name="Maus I."/>
            <person name="Zhu X."/>
            <person name="Kougias P.G."/>
            <person name="Basile A."/>
            <person name="Luo G."/>
            <person name="Schluter A."/>
            <person name="Konstantinidis K.T."/>
            <person name="Angelidaki I."/>
        </authorList>
    </citation>
    <scope>NUCLEOTIDE SEQUENCE</scope>
    <source>
        <strain evidence="2">AS06rmzACSIP_7</strain>
    </source>
</reference>
<dbReference type="Proteomes" id="UP000777265">
    <property type="component" value="Unassembled WGS sequence"/>
</dbReference>
<accession>A0A971M174</accession>
<comment type="caution">
    <text evidence="2">The sequence shown here is derived from an EMBL/GenBank/DDBJ whole genome shotgun (WGS) entry which is preliminary data.</text>
</comment>
<reference evidence="2" key="2">
    <citation type="submission" date="2020-01" db="EMBL/GenBank/DDBJ databases">
        <authorList>
            <person name="Campanaro S."/>
        </authorList>
    </citation>
    <scope>NUCLEOTIDE SEQUENCE</scope>
    <source>
        <strain evidence="2">AS06rmzACSIP_7</strain>
    </source>
</reference>
<dbReference type="EMBL" id="JAAYEE010000016">
    <property type="protein sequence ID" value="NLW34018.1"/>
    <property type="molecule type" value="Genomic_DNA"/>
</dbReference>